<dbReference type="SUPFAM" id="SSF56645">
    <property type="entry name" value="Acyl-CoA dehydrogenase NM domain-like"/>
    <property type="match status" value="1"/>
</dbReference>
<evidence type="ECO:0000256" key="3">
    <source>
        <dbReference type="ARBA" id="ARBA00022630"/>
    </source>
</evidence>
<dbReference type="Pfam" id="PF02771">
    <property type="entry name" value="Acyl-CoA_dh_N"/>
    <property type="match status" value="1"/>
</dbReference>
<dbReference type="PANTHER" id="PTHR48083:SF1">
    <property type="entry name" value="DEHYDROGENASE, PUTATIVE (AFU_ORTHOLOGUE AFUA_7G06510)-RELATED"/>
    <property type="match status" value="1"/>
</dbReference>
<dbReference type="AlphaFoldDB" id="A0A9W6KYT7"/>
<dbReference type="GO" id="GO:0050660">
    <property type="term" value="F:flavin adenine dinucleotide binding"/>
    <property type="evidence" value="ECO:0007669"/>
    <property type="project" value="InterPro"/>
</dbReference>
<dbReference type="Gene3D" id="2.40.110.10">
    <property type="entry name" value="Butyryl-CoA Dehydrogenase, subunit A, domain 2"/>
    <property type="match status" value="1"/>
</dbReference>
<evidence type="ECO:0000256" key="6">
    <source>
        <dbReference type="RuleBase" id="RU362125"/>
    </source>
</evidence>
<keyword evidence="4 6" id="KW-0274">FAD</keyword>
<dbReference type="GO" id="GO:0033539">
    <property type="term" value="P:fatty acid beta-oxidation using acyl-CoA dehydrogenase"/>
    <property type="evidence" value="ECO:0007669"/>
    <property type="project" value="TreeGrafter"/>
</dbReference>
<evidence type="ECO:0000256" key="4">
    <source>
        <dbReference type="ARBA" id="ARBA00022827"/>
    </source>
</evidence>
<evidence type="ECO:0000256" key="1">
    <source>
        <dbReference type="ARBA" id="ARBA00001974"/>
    </source>
</evidence>
<sequence>MNPSSIVADTEERAALREAVGKLVGKYGHDYFMAKSAAHEEPTELWQDLGAAGFLGVHLSEEYGGGGGTMSDLAVVVEEASSQGCPLLMMVISPAICGSIIDAHGSHELKQRWLPGIANGTLKMAFAITEPDAGSNSHEITTTAHPDGDGWRISGTKYWTSGIDEADAVLVVTRTPQAGPKGRHPLSLFVVPTDAEGVSWQHIPAALQQPEHQFTVYFDDVRVGRDALIGDEGNGLRQVFAGLNPERITAACISNGIARYALGKAAQYAKDRQVWRVPIGSHQGVAHPLAESYIGTQLSRLMAYRAAELFDAGADAAEASNIAKFAAADSSLRTLDQAMQTHGGNGMALEYGLADLWFVARMLKTAPVSREMVLNFVAQRSLGLPASY</sequence>
<evidence type="ECO:0000259" key="9">
    <source>
        <dbReference type="Pfam" id="PF02771"/>
    </source>
</evidence>
<dbReference type="CDD" id="cd00567">
    <property type="entry name" value="ACAD"/>
    <property type="match status" value="1"/>
</dbReference>
<dbReference type="FunFam" id="2.40.110.10:FF:000002">
    <property type="entry name" value="Acyl-CoA dehydrogenase fadE12"/>
    <property type="match status" value="1"/>
</dbReference>
<dbReference type="GO" id="GO:0005737">
    <property type="term" value="C:cytoplasm"/>
    <property type="evidence" value="ECO:0007669"/>
    <property type="project" value="TreeGrafter"/>
</dbReference>
<evidence type="ECO:0000259" key="8">
    <source>
        <dbReference type="Pfam" id="PF02770"/>
    </source>
</evidence>
<reference evidence="10" key="1">
    <citation type="journal article" date="2014" name="Int. J. Syst. Evol. Microbiol.">
        <title>Complete genome sequence of Corynebacterium casei LMG S-19264T (=DSM 44701T), isolated from a smear-ripened cheese.</title>
        <authorList>
            <consortium name="US DOE Joint Genome Institute (JGI-PGF)"/>
            <person name="Walter F."/>
            <person name="Albersmeier A."/>
            <person name="Kalinowski J."/>
            <person name="Ruckert C."/>
        </authorList>
    </citation>
    <scope>NUCLEOTIDE SEQUENCE</scope>
    <source>
        <strain evidence="10">VKM Ac-1069</strain>
    </source>
</reference>
<dbReference type="PIRSF" id="PIRSF016578">
    <property type="entry name" value="HsaA"/>
    <property type="match status" value="1"/>
</dbReference>
<dbReference type="InterPro" id="IPR009100">
    <property type="entry name" value="AcylCoA_DH/oxidase_NM_dom_sf"/>
</dbReference>
<dbReference type="InterPro" id="IPR036250">
    <property type="entry name" value="AcylCo_DH-like_C"/>
</dbReference>
<feature type="domain" description="Acyl-CoA dehydrogenase/oxidase N-terminal" evidence="9">
    <location>
        <begin position="10"/>
        <end position="120"/>
    </location>
</feature>
<dbReference type="InterPro" id="IPR037069">
    <property type="entry name" value="AcylCoA_DH/ox_N_sf"/>
</dbReference>
<dbReference type="Pfam" id="PF02770">
    <property type="entry name" value="Acyl-CoA_dh_M"/>
    <property type="match status" value="1"/>
</dbReference>
<comment type="caution">
    <text evidence="10">The sequence shown here is derived from an EMBL/GenBank/DDBJ whole genome shotgun (WGS) entry which is preliminary data.</text>
</comment>
<dbReference type="Gene3D" id="1.20.140.10">
    <property type="entry name" value="Butyryl-CoA Dehydrogenase, subunit A, domain 3"/>
    <property type="match status" value="1"/>
</dbReference>
<accession>A0A9W6KYT7</accession>
<keyword evidence="3 6" id="KW-0285">Flavoprotein</keyword>
<organism evidence="10 11">
    <name type="scientific">Pseudonocardia halophobica</name>
    <dbReference type="NCBI Taxonomy" id="29401"/>
    <lineage>
        <taxon>Bacteria</taxon>
        <taxon>Bacillati</taxon>
        <taxon>Actinomycetota</taxon>
        <taxon>Actinomycetes</taxon>
        <taxon>Pseudonocardiales</taxon>
        <taxon>Pseudonocardiaceae</taxon>
        <taxon>Pseudonocardia</taxon>
    </lineage>
</organism>
<comment type="similarity">
    <text evidence="2 6">Belongs to the acyl-CoA dehydrogenase family.</text>
</comment>
<feature type="domain" description="Acyl-CoA oxidase/dehydrogenase middle" evidence="8">
    <location>
        <begin position="125"/>
        <end position="221"/>
    </location>
</feature>
<evidence type="ECO:0000256" key="5">
    <source>
        <dbReference type="ARBA" id="ARBA00023002"/>
    </source>
</evidence>
<dbReference type="InterPro" id="IPR013786">
    <property type="entry name" value="AcylCoA_DH/ox_N"/>
</dbReference>
<dbReference type="EMBL" id="BSFQ01000003">
    <property type="protein sequence ID" value="GLL09828.1"/>
    <property type="molecule type" value="Genomic_DNA"/>
</dbReference>
<keyword evidence="11" id="KW-1185">Reference proteome</keyword>
<dbReference type="Proteomes" id="UP001143463">
    <property type="component" value="Unassembled WGS sequence"/>
</dbReference>
<keyword evidence="5 6" id="KW-0560">Oxidoreductase</keyword>
<comment type="cofactor">
    <cofactor evidence="1 6">
        <name>FAD</name>
        <dbReference type="ChEBI" id="CHEBI:57692"/>
    </cofactor>
</comment>
<dbReference type="InterPro" id="IPR006091">
    <property type="entry name" value="Acyl-CoA_Oxase/DH_mid-dom"/>
</dbReference>
<proteinExistence type="inferred from homology"/>
<dbReference type="PANTHER" id="PTHR48083">
    <property type="entry name" value="MEDIUM-CHAIN SPECIFIC ACYL-COA DEHYDROGENASE, MITOCHONDRIAL-RELATED"/>
    <property type="match status" value="1"/>
</dbReference>
<dbReference type="InterPro" id="IPR050741">
    <property type="entry name" value="Acyl-CoA_dehydrogenase"/>
</dbReference>
<feature type="domain" description="Acyl-CoA dehydrogenase/oxidase C-terminal" evidence="7">
    <location>
        <begin position="233"/>
        <end position="381"/>
    </location>
</feature>
<dbReference type="InterPro" id="IPR009075">
    <property type="entry name" value="AcylCo_DH/oxidase_C"/>
</dbReference>
<name>A0A9W6KYT7_9PSEU</name>
<evidence type="ECO:0000256" key="2">
    <source>
        <dbReference type="ARBA" id="ARBA00009347"/>
    </source>
</evidence>
<dbReference type="Gene3D" id="1.10.540.10">
    <property type="entry name" value="Acyl-CoA dehydrogenase/oxidase, N-terminal domain"/>
    <property type="match status" value="1"/>
</dbReference>
<evidence type="ECO:0000313" key="11">
    <source>
        <dbReference type="Proteomes" id="UP001143463"/>
    </source>
</evidence>
<dbReference type="GO" id="GO:0003995">
    <property type="term" value="F:acyl-CoA dehydrogenase activity"/>
    <property type="evidence" value="ECO:0007669"/>
    <property type="project" value="TreeGrafter"/>
</dbReference>
<evidence type="ECO:0000313" key="10">
    <source>
        <dbReference type="EMBL" id="GLL09828.1"/>
    </source>
</evidence>
<dbReference type="InterPro" id="IPR046373">
    <property type="entry name" value="Acyl-CoA_Oxase/DH_mid-dom_sf"/>
</dbReference>
<reference evidence="10" key="2">
    <citation type="submission" date="2023-01" db="EMBL/GenBank/DDBJ databases">
        <authorList>
            <person name="Sun Q."/>
            <person name="Evtushenko L."/>
        </authorList>
    </citation>
    <scope>NUCLEOTIDE SEQUENCE</scope>
    <source>
        <strain evidence="10">VKM Ac-1069</strain>
    </source>
</reference>
<dbReference type="SUPFAM" id="SSF47203">
    <property type="entry name" value="Acyl-CoA dehydrogenase C-terminal domain-like"/>
    <property type="match status" value="1"/>
</dbReference>
<dbReference type="Pfam" id="PF00441">
    <property type="entry name" value="Acyl-CoA_dh_1"/>
    <property type="match status" value="1"/>
</dbReference>
<dbReference type="RefSeq" id="WP_037043721.1">
    <property type="nucleotide sequence ID" value="NZ_BAAAUZ010000011.1"/>
</dbReference>
<evidence type="ECO:0000259" key="7">
    <source>
        <dbReference type="Pfam" id="PF00441"/>
    </source>
</evidence>
<gene>
    <name evidence="10" type="ORF">GCM10017577_09680</name>
</gene>
<protein>
    <submittedName>
        <fullName evidence="10">Acyl-CoA dehydrogenase FadE</fullName>
    </submittedName>
</protein>